<evidence type="ECO:0000259" key="1">
    <source>
        <dbReference type="Pfam" id="PF04601"/>
    </source>
</evidence>
<feature type="domain" description="DUF569" evidence="2">
    <location>
        <begin position="194"/>
        <end position="269"/>
    </location>
</feature>
<dbReference type="PANTHER" id="PTHR31205:SF52">
    <property type="entry name" value="ACTIN-CROSSLINKING"/>
    <property type="match status" value="1"/>
</dbReference>
<evidence type="ECO:0000259" key="2">
    <source>
        <dbReference type="Pfam" id="PF22932"/>
    </source>
</evidence>
<dbReference type="Pfam" id="PF04601">
    <property type="entry name" value="DUF569"/>
    <property type="match status" value="1"/>
</dbReference>
<dbReference type="InterPro" id="IPR007679">
    <property type="entry name" value="DUF569"/>
</dbReference>
<comment type="caution">
    <text evidence="3">The sequence shown here is derived from an EMBL/GenBank/DDBJ whole genome shotgun (WGS) entry which is preliminary data.</text>
</comment>
<dbReference type="AlphaFoldDB" id="A0AAP0H0G4"/>
<evidence type="ECO:0008006" key="5">
    <source>
        <dbReference type="Google" id="ProtNLM"/>
    </source>
</evidence>
<dbReference type="PANTHER" id="PTHR31205">
    <property type="entry name" value="ACTIN CROSS-LINKING PROTEIN (DUF569)"/>
    <property type="match status" value="1"/>
</dbReference>
<dbReference type="InterPro" id="IPR054726">
    <property type="entry name" value="Ubiq_DUF569-assoc"/>
</dbReference>
<dbReference type="Proteomes" id="UP001408789">
    <property type="component" value="Unassembled WGS sequence"/>
</dbReference>
<dbReference type="Gene3D" id="2.80.10.50">
    <property type="match status" value="1"/>
</dbReference>
<gene>
    <name evidence="3" type="ORF">SSX86_014568</name>
</gene>
<feature type="domain" description="DUF569" evidence="1">
    <location>
        <begin position="1"/>
        <end position="140"/>
    </location>
</feature>
<keyword evidence="4" id="KW-1185">Reference proteome</keyword>
<evidence type="ECO:0000313" key="4">
    <source>
        <dbReference type="Proteomes" id="UP001408789"/>
    </source>
</evidence>
<sequence length="279" mass="31853">MEYFQRAKAVRLRSHHHKYLLADEDGEHVSQDRQGTVKNARWTVEFDDDYDNVIRLKSCYGRYLTASGDPHLLGATGQKVIQSVPRRIDSSVNWEPIQEGPKARLKTRYGQYLRANGGVYPWRNSVTHDIPHRHHNWILWDVEVVEVNLDPRQRRSDPSVDEDEDEDLDLDFSDSTFHLTSASDLNFGSSLNEGRLIYYKLADDDGGVIDAEGSFLFKGTTVEDLTENLEEETELENITVCSRNPLNGRLYPLRLALPPNNTTMHVIVVPATSQAAKNF</sequence>
<dbReference type="Pfam" id="PF22932">
    <property type="entry name" value="Ubiq_DUF_assoc"/>
    <property type="match status" value="1"/>
</dbReference>
<protein>
    <recommendedName>
        <fullName evidence="5">DUF569 domain-containing protein</fullName>
    </recommendedName>
</protein>
<organism evidence="3 4">
    <name type="scientific">Deinandra increscens subsp. villosa</name>
    <dbReference type="NCBI Taxonomy" id="3103831"/>
    <lineage>
        <taxon>Eukaryota</taxon>
        <taxon>Viridiplantae</taxon>
        <taxon>Streptophyta</taxon>
        <taxon>Embryophyta</taxon>
        <taxon>Tracheophyta</taxon>
        <taxon>Spermatophyta</taxon>
        <taxon>Magnoliopsida</taxon>
        <taxon>eudicotyledons</taxon>
        <taxon>Gunneridae</taxon>
        <taxon>Pentapetalae</taxon>
        <taxon>asterids</taxon>
        <taxon>campanulids</taxon>
        <taxon>Asterales</taxon>
        <taxon>Asteraceae</taxon>
        <taxon>Asteroideae</taxon>
        <taxon>Heliantheae alliance</taxon>
        <taxon>Madieae</taxon>
        <taxon>Madiinae</taxon>
        <taxon>Deinandra</taxon>
    </lineage>
</organism>
<name>A0AAP0H0G4_9ASTR</name>
<accession>A0AAP0H0G4</accession>
<dbReference type="CDD" id="cd23340">
    <property type="entry name" value="beta-trefoil_FSCN_ACP-like"/>
    <property type="match status" value="1"/>
</dbReference>
<dbReference type="InterPro" id="IPR008999">
    <property type="entry name" value="Actin-crosslinking"/>
</dbReference>
<reference evidence="3 4" key="1">
    <citation type="submission" date="2024-04" db="EMBL/GenBank/DDBJ databases">
        <title>The reference genome of an endangered Asteraceae, Deinandra increscens subsp. villosa, native to the Central Coast of California.</title>
        <authorList>
            <person name="Guilliams M."/>
            <person name="Hasenstab-Lehman K."/>
            <person name="Meyer R."/>
            <person name="Mcevoy S."/>
        </authorList>
    </citation>
    <scope>NUCLEOTIDE SEQUENCE [LARGE SCALE GENOMIC DNA]</scope>
    <source>
        <tissue evidence="3">Leaf</tissue>
    </source>
</reference>
<proteinExistence type="predicted"/>
<evidence type="ECO:0000313" key="3">
    <source>
        <dbReference type="EMBL" id="KAK9067242.1"/>
    </source>
</evidence>
<dbReference type="EMBL" id="JBCNJP010000015">
    <property type="protein sequence ID" value="KAK9067242.1"/>
    <property type="molecule type" value="Genomic_DNA"/>
</dbReference>
<dbReference type="SUPFAM" id="SSF50405">
    <property type="entry name" value="Actin-crosslinking proteins"/>
    <property type="match status" value="1"/>
</dbReference>
<dbReference type="FunFam" id="2.80.10.50:FF:000067">
    <property type="entry name" value="BnaC05g19630D protein"/>
    <property type="match status" value="1"/>
</dbReference>